<sequence>MTLALRYGEKPTDAVTSVEFLSTKVGLAVVVLGIMHFFGMFVLARFKKASRVQVHGKEDGRRGADRRTRQARDRDGSPISVDTVAPA</sequence>
<name>A0A0D1E9W2_9RHOB</name>
<dbReference type="AlphaFoldDB" id="A0A0D1E9W2"/>
<accession>A0A0D1E9W2</accession>
<evidence type="ECO:0000256" key="2">
    <source>
        <dbReference type="SAM" id="Phobius"/>
    </source>
</evidence>
<protein>
    <submittedName>
        <fullName evidence="3">Uncharacterized protein</fullName>
    </submittedName>
</protein>
<dbReference type="PATRIC" id="fig|935700.4.peg.3884"/>
<evidence type="ECO:0000313" key="4">
    <source>
        <dbReference type="Proteomes" id="UP000032232"/>
    </source>
</evidence>
<reference evidence="3 4" key="1">
    <citation type="submission" date="2015-02" db="EMBL/GenBank/DDBJ databases">
        <title>Genome Sequence of Jannaschia aquimarina DSM28248, a member of the Roseobacter clade.</title>
        <authorList>
            <person name="Voget S."/>
            <person name="Daniel R."/>
        </authorList>
    </citation>
    <scope>NUCLEOTIDE SEQUENCE [LARGE SCALE GENOMIC DNA]</scope>
    <source>
        <strain evidence="3 4">GSW-M26</strain>
    </source>
</reference>
<comment type="caution">
    <text evidence="3">The sequence shown here is derived from an EMBL/GenBank/DDBJ whole genome shotgun (WGS) entry which is preliminary data.</text>
</comment>
<dbReference type="RefSeq" id="WP_052501074.1">
    <property type="nucleotide sequence ID" value="NZ_FZPF01000010.1"/>
</dbReference>
<evidence type="ECO:0000313" key="3">
    <source>
        <dbReference type="EMBL" id="KIT14479.1"/>
    </source>
</evidence>
<feature type="compositionally biased region" description="Basic and acidic residues" evidence="1">
    <location>
        <begin position="55"/>
        <end position="76"/>
    </location>
</feature>
<keyword evidence="2" id="KW-0472">Membrane</keyword>
<dbReference type="Proteomes" id="UP000032232">
    <property type="component" value="Unassembled WGS sequence"/>
</dbReference>
<organism evidence="3 4">
    <name type="scientific">Jannaschia aquimarina</name>
    <dbReference type="NCBI Taxonomy" id="935700"/>
    <lineage>
        <taxon>Bacteria</taxon>
        <taxon>Pseudomonadati</taxon>
        <taxon>Pseudomonadota</taxon>
        <taxon>Alphaproteobacteria</taxon>
        <taxon>Rhodobacterales</taxon>
        <taxon>Roseobacteraceae</taxon>
        <taxon>Jannaschia</taxon>
    </lineage>
</organism>
<gene>
    <name evidence="3" type="ORF">jaqu_37690</name>
</gene>
<feature type="region of interest" description="Disordered" evidence="1">
    <location>
        <begin position="53"/>
        <end position="87"/>
    </location>
</feature>
<keyword evidence="2" id="KW-1133">Transmembrane helix</keyword>
<keyword evidence="4" id="KW-1185">Reference proteome</keyword>
<proteinExistence type="predicted"/>
<evidence type="ECO:0000256" key="1">
    <source>
        <dbReference type="SAM" id="MobiDB-lite"/>
    </source>
</evidence>
<dbReference type="OrthoDB" id="193443at2"/>
<feature type="transmembrane region" description="Helical" evidence="2">
    <location>
        <begin position="25"/>
        <end position="44"/>
    </location>
</feature>
<dbReference type="EMBL" id="JYFE01000074">
    <property type="protein sequence ID" value="KIT14479.1"/>
    <property type="molecule type" value="Genomic_DNA"/>
</dbReference>
<keyword evidence="2" id="KW-0812">Transmembrane</keyword>